<gene>
    <name evidence="1" type="ORF">MA16_Dca001890</name>
</gene>
<keyword evidence="2" id="KW-1185">Reference proteome</keyword>
<evidence type="ECO:0000313" key="2">
    <source>
        <dbReference type="Proteomes" id="UP000233837"/>
    </source>
</evidence>
<organism evidence="1 2">
    <name type="scientific">Dendrobium catenatum</name>
    <dbReference type="NCBI Taxonomy" id="906689"/>
    <lineage>
        <taxon>Eukaryota</taxon>
        <taxon>Viridiplantae</taxon>
        <taxon>Streptophyta</taxon>
        <taxon>Embryophyta</taxon>
        <taxon>Tracheophyta</taxon>
        <taxon>Spermatophyta</taxon>
        <taxon>Magnoliopsida</taxon>
        <taxon>Liliopsida</taxon>
        <taxon>Asparagales</taxon>
        <taxon>Orchidaceae</taxon>
        <taxon>Epidendroideae</taxon>
        <taxon>Malaxideae</taxon>
        <taxon>Dendrobiinae</taxon>
        <taxon>Dendrobium</taxon>
    </lineage>
</organism>
<dbReference type="AlphaFoldDB" id="A0A2I0XDT6"/>
<accession>A0A2I0XDT6</accession>
<dbReference type="Proteomes" id="UP000233837">
    <property type="component" value="Unassembled WGS sequence"/>
</dbReference>
<reference evidence="1 2" key="1">
    <citation type="journal article" date="2016" name="Sci. Rep.">
        <title>The Dendrobium catenatum Lindl. genome sequence provides insights into polysaccharide synthase, floral development and adaptive evolution.</title>
        <authorList>
            <person name="Zhang G.Q."/>
            <person name="Xu Q."/>
            <person name="Bian C."/>
            <person name="Tsai W.C."/>
            <person name="Yeh C.M."/>
            <person name="Liu K.W."/>
            <person name="Yoshida K."/>
            <person name="Zhang L.S."/>
            <person name="Chang S.B."/>
            <person name="Chen F."/>
            <person name="Shi Y."/>
            <person name="Su Y.Y."/>
            <person name="Zhang Y.Q."/>
            <person name="Chen L.J."/>
            <person name="Yin Y."/>
            <person name="Lin M."/>
            <person name="Huang H."/>
            <person name="Deng H."/>
            <person name="Wang Z.W."/>
            <person name="Zhu S.L."/>
            <person name="Zhao X."/>
            <person name="Deng C."/>
            <person name="Niu S.C."/>
            <person name="Huang J."/>
            <person name="Wang M."/>
            <person name="Liu G.H."/>
            <person name="Yang H.J."/>
            <person name="Xiao X.J."/>
            <person name="Hsiao Y.Y."/>
            <person name="Wu W.L."/>
            <person name="Chen Y.Y."/>
            <person name="Mitsuda N."/>
            <person name="Ohme-Takagi M."/>
            <person name="Luo Y.B."/>
            <person name="Van de Peer Y."/>
            <person name="Liu Z.J."/>
        </authorList>
    </citation>
    <scope>NUCLEOTIDE SEQUENCE [LARGE SCALE GENOMIC DNA]</scope>
    <source>
        <tissue evidence="1">The whole plant</tissue>
    </source>
</reference>
<proteinExistence type="predicted"/>
<evidence type="ECO:0000313" key="1">
    <source>
        <dbReference type="EMBL" id="PKU86059.1"/>
    </source>
</evidence>
<reference evidence="1 2" key="2">
    <citation type="journal article" date="2017" name="Nature">
        <title>The Apostasia genome and the evolution of orchids.</title>
        <authorList>
            <person name="Zhang G.Q."/>
            <person name="Liu K.W."/>
            <person name="Li Z."/>
            <person name="Lohaus R."/>
            <person name="Hsiao Y.Y."/>
            <person name="Niu S.C."/>
            <person name="Wang J.Y."/>
            <person name="Lin Y.C."/>
            <person name="Xu Q."/>
            <person name="Chen L.J."/>
            <person name="Yoshida K."/>
            <person name="Fujiwara S."/>
            <person name="Wang Z.W."/>
            <person name="Zhang Y.Q."/>
            <person name="Mitsuda N."/>
            <person name="Wang M."/>
            <person name="Liu G.H."/>
            <person name="Pecoraro L."/>
            <person name="Huang H.X."/>
            <person name="Xiao X.J."/>
            <person name="Lin M."/>
            <person name="Wu X.Y."/>
            <person name="Wu W.L."/>
            <person name="Chen Y.Y."/>
            <person name="Chang S.B."/>
            <person name="Sakamoto S."/>
            <person name="Ohme-Takagi M."/>
            <person name="Yagi M."/>
            <person name="Zeng S.J."/>
            <person name="Shen C.Y."/>
            <person name="Yeh C.M."/>
            <person name="Luo Y.B."/>
            <person name="Tsai W.C."/>
            <person name="Van de Peer Y."/>
            <person name="Liu Z.J."/>
        </authorList>
    </citation>
    <scope>NUCLEOTIDE SEQUENCE [LARGE SCALE GENOMIC DNA]</scope>
    <source>
        <tissue evidence="1">The whole plant</tissue>
    </source>
</reference>
<name>A0A2I0XDT6_9ASPA</name>
<dbReference type="EMBL" id="KZ501954">
    <property type="protein sequence ID" value="PKU86059.1"/>
    <property type="molecule type" value="Genomic_DNA"/>
</dbReference>
<protein>
    <submittedName>
        <fullName evidence="1">Uncharacterized protein</fullName>
    </submittedName>
</protein>
<sequence>MIKDIKNPFSREFFSFSIFAFNVEEEKGLIITKPNTTFITLNLPYKWKMIPYEEWLCLVHMSGNNVNVWMMMVTTCDENIQQWEWKGSYSAEYIKNHKFAFGDGIPNEKVVLLQTLYRELWYDLQGGELGAHMYPTTSSFKMYMDGNF</sequence>